<dbReference type="RefSeq" id="WP_188228664.1">
    <property type="nucleotide sequence ID" value="NZ_JACVXB010000001.1"/>
</dbReference>
<dbReference type="InterPro" id="IPR001173">
    <property type="entry name" value="Glyco_trans_2-like"/>
</dbReference>
<dbReference type="InterPro" id="IPR029044">
    <property type="entry name" value="Nucleotide-diphossugar_trans"/>
</dbReference>
<feature type="transmembrane region" description="Helical" evidence="2">
    <location>
        <begin position="342"/>
        <end position="365"/>
    </location>
</feature>
<keyword evidence="5" id="KW-1185">Reference proteome</keyword>
<dbReference type="PANTHER" id="PTHR43630">
    <property type="entry name" value="POLY-BETA-1,6-N-ACETYL-D-GLUCOSAMINE SYNTHASE"/>
    <property type="match status" value="1"/>
</dbReference>
<dbReference type="AlphaFoldDB" id="A0A8J6U6M4"/>
<sequence length="374" mass="42610">MTLFSFITILIYLILIGSFAYGFKKVPVFTFENKSPETKFSVIIPFRNEALNLPALLNSVTELKYPNDAFEIILIDDESEDNSIEIIENFRKNTALNIKLFKSERQSGSPKKDAITLAMSHAAYEWIITTDADCILPEHWLNTFDAFILKTNSECVVGPVNYIAQNNFLNTFQRLDFLSLQGVTIGAFGIKSPLLCNGANLAYKKTLFNRLDGFNGNLDTASGDDIFFLEKALKHDAKKVNYLKNEDAIVLTNTQYSWQNLINQRIRWAAKTSAYKNGFSKFTGFVVIVTNMLLLVSLLFALTGITSSKTLTYLLLIKFSIDLYLINLTAEFFKDKSVMKFYVFGFLVYPFFCVYVGIASIFTSYNWKGRRFKK</sequence>
<dbReference type="Proteomes" id="UP000600588">
    <property type="component" value="Unassembled WGS sequence"/>
</dbReference>
<dbReference type="PANTHER" id="PTHR43630:SF2">
    <property type="entry name" value="GLYCOSYLTRANSFERASE"/>
    <property type="match status" value="1"/>
</dbReference>
<evidence type="ECO:0000259" key="3">
    <source>
        <dbReference type="Pfam" id="PF00535"/>
    </source>
</evidence>
<keyword evidence="2" id="KW-0472">Membrane</keyword>
<comment type="caution">
    <text evidence="4">The sequence shown here is derived from an EMBL/GenBank/DDBJ whole genome shotgun (WGS) entry which is preliminary data.</text>
</comment>
<keyword evidence="2" id="KW-1133">Transmembrane helix</keyword>
<evidence type="ECO:0000313" key="4">
    <source>
        <dbReference type="EMBL" id="MBD0830880.1"/>
    </source>
</evidence>
<comment type="similarity">
    <text evidence="1">Belongs to the glycosyltransferase 2 family. WaaE/KdtX subfamily.</text>
</comment>
<dbReference type="SUPFAM" id="SSF53448">
    <property type="entry name" value="Nucleotide-diphospho-sugar transferases"/>
    <property type="match status" value="1"/>
</dbReference>
<feature type="transmembrane region" description="Helical" evidence="2">
    <location>
        <begin position="282"/>
        <end position="303"/>
    </location>
</feature>
<evidence type="ECO:0000256" key="1">
    <source>
        <dbReference type="ARBA" id="ARBA00038494"/>
    </source>
</evidence>
<keyword evidence="2" id="KW-0812">Transmembrane</keyword>
<protein>
    <submittedName>
        <fullName evidence="4">Glycosyltransferase</fullName>
    </submittedName>
</protein>
<name>A0A8J6U6M4_9FLAO</name>
<dbReference type="EMBL" id="JACVXB010000001">
    <property type="protein sequence ID" value="MBD0830880.1"/>
    <property type="molecule type" value="Genomic_DNA"/>
</dbReference>
<evidence type="ECO:0000256" key="2">
    <source>
        <dbReference type="SAM" id="Phobius"/>
    </source>
</evidence>
<evidence type="ECO:0000313" key="5">
    <source>
        <dbReference type="Proteomes" id="UP000600588"/>
    </source>
</evidence>
<dbReference type="CDD" id="cd04192">
    <property type="entry name" value="GT_2_like_e"/>
    <property type="match status" value="1"/>
</dbReference>
<reference evidence="4 5" key="1">
    <citation type="submission" date="2020-09" db="EMBL/GenBank/DDBJ databases">
        <title>TT11 complete genome.</title>
        <authorList>
            <person name="Wu Z."/>
        </authorList>
    </citation>
    <scope>NUCLEOTIDE SEQUENCE [LARGE SCALE GENOMIC DNA]</scope>
    <source>
        <strain evidence="4 5">TT11</strain>
    </source>
</reference>
<feature type="domain" description="Glycosyltransferase 2-like" evidence="3">
    <location>
        <begin position="41"/>
        <end position="175"/>
    </location>
</feature>
<proteinExistence type="inferred from homology"/>
<gene>
    <name evidence="4" type="ORF">ICJ83_01920</name>
</gene>
<organism evidence="4 5">
    <name type="scientific">Aestuariibaculum sediminum</name>
    <dbReference type="NCBI Taxonomy" id="2770637"/>
    <lineage>
        <taxon>Bacteria</taxon>
        <taxon>Pseudomonadati</taxon>
        <taxon>Bacteroidota</taxon>
        <taxon>Flavobacteriia</taxon>
        <taxon>Flavobacteriales</taxon>
        <taxon>Flavobacteriaceae</taxon>
    </lineage>
</organism>
<dbReference type="Gene3D" id="3.90.550.10">
    <property type="entry name" value="Spore Coat Polysaccharide Biosynthesis Protein SpsA, Chain A"/>
    <property type="match status" value="1"/>
</dbReference>
<accession>A0A8J6U6M4</accession>
<dbReference type="Pfam" id="PF00535">
    <property type="entry name" value="Glycos_transf_2"/>
    <property type="match status" value="1"/>
</dbReference>